<sequence length="355" mass="39873">MLNVLIVYAVEEERVQVDMPNCNFHFCKTGVGKVAASIAVSRAIDIHHPDVVLNIGTAGSVEYPIGSVHLCCKFVDRDMEKLQNFGVPFYVDFTDDVKRSGLFNGWTFDSVCNSGDTFLTSADGTGDVFEMESFAVARICEAHQIPFVAIKCVTDIIGQNSIQHWEEKLAEAQAILQTFINENILSVPEKYIGRVATDIIKKLDLKPHPEGGWYKEVYRSEIKLLSTGLPSEFNDDRSAITSIYYMLSDNHVSKFHRIKSPEVWYFHKGMPLLIHIIAPNGEYRKVELSESVNGCLQYTVEPNSWFGAEIKGSSGFCLVSCAVSPGFEFEDFELADKEVLLQNYPAHKDIIHRLT</sequence>
<dbReference type="AlphaFoldDB" id="A0AAE3M0Z7"/>
<evidence type="ECO:0000259" key="2">
    <source>
        <dbReference type="Pfam" id="PF06172"/>
    </source>
</evidence>
<accession>A0AAE3M0Z7</accession>
<dbReference type="SUPFAM" id="SSF51182">
    <property type="entry name" value="RmlC-like cupins"/>
    <property type="match status" value="1"/>
</dbReference>
<keyword evidence="4" id="KW-1185">Reference proteome</keyword>
<dbReference type="Gene3D" id="3.40.50.1580">
    <property type="entry name" value="Nucleoside phosphorylase domain"/>
    <property type="match status" value="1"/>
</dbReference>
<dbReference type="GO" id="GO:0003824">
    <property type="term" value="F:catalytic activity"/>
    <property type="evidence" value="ECO:0007669"/>
    <property type="project" value="InterPro"/>
</dbReference>
<dbReference type="CDD" id="cd06121">
    <property type="entry name" value="cupin_YML079wp"/>
    <property type="match status" value="1"/>
</dbReference>
<organism evidence="3 4">
    <name type="scientific">Plebeiibacterium sediminum</name>
    <dbReference type="NCBI Taxonomy" id="2992112"/>
    <lineage>
        <taxon>Bacteria</taxon>
        <taxon>Pseudomonadati</taxon>
        <taxon>Bacteroidota</taxon>
        <taxon>Bacteroidia</taxon>
        <taxon>Marinilabiliales</taxon>
        <taxon>Marinilabiliaceae</taxon>
        <taxon>Plebeiibacterium</taxon>
    </lineage>
</organism>
<dbReference type="InterPro" id="IPR000845">
    <property type="entry name" value="Nucleoside_phosphorylase_d"/>
</dbReference>
<dbReference type="InterPro" id="IPR035994">
    <property type="entry name" value="Nucleoside_phosphorylase_sf"/>
</dbReference>
<dbReference type="InterPro" id="IPR011051">
    <property type="entry name" value="RmlC_Cupin_sf"/>
</dbReference>
<dbReference type="Pfam" id="PF06172">
    <property type="entry name" value="Cupin_5"/>
    <property type="match status" value="1"/>
</dbReference>
<feature type="domain" description="Nucleoside phosphorylase" evidence="1">
    <location>
        <begin position="126"/>
        <end position="176"/>
    </location>
</feature>
<dbReference type="Proteomes" id="UP001209229">
    <property type="component" value="Unassembled WGS sequence"/>
</dbReference>
<evidence type="ECO:0000313" key="4">
    <source>
        <dbReference type="Proteomes" id="UP001209229"/>
    </source>
</evidence>
<dbReference type="PANTHER" id="PTHR33387:SF3">
    <property type="entry name" value="DUF985 DOMAIN-CONTAINING PROTEIN"/>
    <property type="match status" value="1"/>
</dbReference>
<protein>
    <submittedName>
        <fullName evidence="3">Cupin domain-containing protein</fullName>
    </submittedName>
</protein>
<dbReference type="PANTHER" id="PTHR33387">
    <property type="entry name" value="RMLC-LIKE JELLY ROLL FOLD PROTEIN"/>
    <property type="match status" value="1"/>
</dbReference>
<dbReference type="RefSeq" id="WP_301188660.1">
    <property type="nucleotide sequence ID" value="NZ_JAPDPJ010000001.1"/>
</dbReference>
<dbReference type="SUPFAM" id="SSF53167">
    <property type="entry name" value="Purine and uridine phosphorylases"/>
    <property type="match status" value="1"/>
</dbReference>
<feature type="domain" description="Nucleoside phosphorylase" evidence="1">
    <location>
        <begin position="27"/>
        <end position="92"/>
    </location>
</feature>
<dbReference type="InterPro" id="IPR014710">
    <property type="entry name" value="RmlC-like_jellyroll"/>
</dbReference>
<name>A0AAE3M0Z7_9BACT</name>
<dbReference type="InterPro" id="IPR009327">
    <property type="entry name" value="Cupin_DUF985"/>
</dbReference>
<dbReference type="EMBL" id="JAPDPJ010000001">
    <property type="protein sequence ID" value="MCW3785089.1"/>
    <property type="molecule type" value="Genomic_DNA"/>
</dbReference>
<reference evidence="3" key="1">
    <citation type="submission" date="2022-10" db="EMBL/GenBank/DDBJ databases">
        <authorList>
            <person name="Yu W.X."/>
        </authorList>
    </citation>
    <scope>NUCLEOTIDE SEQUENCE</scope>
    <source>
        <strain evidence="3">AAT</strain>
    </source>
</reference>
<gene>
    <name evidence="3" type="ORF">OM075_01355</name>
</gene>
<dbReference type="Pfam" id="PF01048">
    <property type="entry name" value="PNP_UDP_1"/>
    <property type="match status" value="2"/>
</dbReference>
<dbReference type="Gene3D" id="2.60.120.10">
    <property type="entry name" value="Jelly Rolls"/>
    <property type="match status" value="1"/>
</dbReference>
<proteinExistence type="predicted"/>
<feature type="domain" description="DUF985" evidence="2">
    <location>
        <begin position="198"/>
        <end position="335"/>
    </location>
</feature>
<dbReference type="GO" id="GO:0009116">
    <property type="term" value="P:nucleoside metabolic process"/>
    <property type="evidence" value="ECO:0007669"/>
    <property type="project" value="InterPro"/>
</dbReference>
<evidence type="ECO:0000313" key="3">
    <source>
        <dbReference type="EMBL" id="MCW3785089.1"/>
    </source>
</evidence>
<evidence type="ECO:0000259" key="1">
    <source>
        <dbReference type="Pfam" id="PF01048"/>
    </source>
</evidence>
<comment type="caution">
    <text evidence="3">The sequence shown here is derived from an EMBL/GenBank/DDBJ whole genome shotgun (WGS) entry which is preliminary data.</text>
</comment>
<dbReference type="InterPro" id="IPR039935">
    <property type="entry name" value="YML079W-like"/>
</dbReference>